<evidence type="ECO:0000313" key="3">
    <source>
        <dbReference type="EMBL" id="EWM30500.1"/>
    </source>
</evidence>
<evidence type="ECO:0000313" key="4">
    <source>
        <dbReference type="Proteomes" id="UP000019335"/>
    </source>
</evidence>
<accession>W7TTH9</accession>
<protein>
    <submittedName>
        <fullName evidence="3">Poly-specific ribonuclease parn</fullName>
    </submittedName>
</protein>
<evidence type="ECO:0000256" key="2">
    <source>
        <dbReference type="SAM" id="MobiDB-lite"/>
    </source>
</evidence>
<dbReference type="InterPro" id="IPR051181">
    <property type="entry name" value="CAF1_poly(A)_ribonucleases"/>
</dbReference>
<proteinExistence type="inferred from homology"/>
<name>W7TTH9_9STRA</name>
<dbReference type="EMBL" id="AZIL01000033">
    <property type="protein sequence ID" value="EWM30500.1"/>
    <property type="molecule type" value="Genomic_DNA"/>
</dbReference>
<dbReference type="Pfam" id="PF04857">
    <property type="entry name" value="CAF1"/>
    <property type="match status" value="1"/>
</dbReference>
<keyword evidence="4" id="KW-1185">Reference proteome</keyword>
<dbReference type="SUPFAM" id="SSF53098">
    <property type="entry name" value="Ribonuclease H-like"/>
    <property type="match status" value="1"/>
</dbReference>
<dbReference type="InterPro" id="IPR036397">
    <property type="entry name" value="RNaseH_sf"/>
</dbReference>
<dbReference type="Proteomes" id="UP000019335">
    <property type="component" value="Chromosome 1"/>
</dbReference>
<comment type="caution">
    <text evidence="3">The sequence shown here is derived from an EMBL/GenBank/DDBJ whole genome shotgun (WGS) entry which is preliminary data.</text>
</comment>
<dbReference type="PANTHER" id="PTHR15092:SF22">
    <property type="entry name" value="POLY(A)-SPECIFIC RIBONUCLEASE PNLDC1"/>
    <property type="match status" value="1"/>
</dbReference>
<evidence type="ECO:0000256" key="1">
    <source>
        <dbReference type="ARBA" id="ARBA00008372"/>
    </source>
</evidence>
<dbReference type="GO" id="GO:0003723">
    <property type="term" value="F:RNA binding"/>
    <property type="evidence" value="ECO:0007669"/>
    <property type="project" value="TreeGrafter"/>
</dbReference>
<dbReference type="InterPro" id="IPR012337">
    <property type="entry name" value="RNaseH-like_sf"/>
</dbReference>
<dbReference type="GO" id="GO:0000175">
    <property type="term" value="F:3'-5'-RNA exonuclease activity"/>
    <property type="evidence" value="ECO:0007669"/>
    <property type="project" value="TreeGrafter"/>
</dbReference>
<dbReference type="Gene3D" id="3.30.420.10">
    <property type="entry name" value="Ribonuclease H-like superfamily/Ribonuclease H"/>
    <property type="match status" value="2"/>
</dbReference>
<comment type="similarity">
    <text evidence="1">Belongs to the CAF1 family.</text>
</comment>
<dbReference type="PANTHER" id="PTHR15092">
    <property type="entry name" value="POLY A -SPECIFIC RIBONUCLEASE/TARGET OF EGR1, MEMBER 1"/>
    <property type="match status" value="1"/>
</dbReference>
<feature type="region of interest" description="Disordered" evidence="2">
    <location>
        <begin position="169"/>
        <end position="190"/>
    </location>
</feature>
<reference evidence="3 4" key="1">
    <citation type="journal article" date="2014" name="Mol. Plant">
        <title>Chromosome Scale Genome Assembly and Transcriptome Profiling of Nannochloropsis gaditana in Nitrogen Depletion.</title>
        <authorList>
            <person name="Corteggiani Carpinelli E."/>
            <person name="Telatin A."/>
            <person name="Vitulo N."/>
            <person name="Forcato C."/>
            <person name="D'Angelo M."/>
            <person name="Schiavon R."/>
            <person name="Vezzi A."/>
            <person name="Giacometti G.M."/>
            <person name="Morosinotto T."/>
            <person name="Valle G."/>
        </authorList>
    </citation>
    <scope>NUCLEOTIDE SEQUENCE [LARGE SCALE GENOMIC DNA]</scope>
    <source>
        <strain evidence="3 4">B-31</strain>
    </source>
</reference>
<gene>
    <name evidence="3" type="ORF">Naga_100013g35</name>
</gene>
<dbReference type="AlphaFoldDB" id="W7TTH9"/>
<sequence length="644" mass="71929">MHIASLGPFAGSLESTPRTMDVTKATFADVLPEIEAALQNCEFVAVDFEMSGINLAGQPRITYADTMQERYAQQRVVASRFKIIQMGISIVSKVEKTGSSGNSASHTLVACPYNFYTFAADGDDVILSLSAIHFLKDHGMDFNKWIQEGVSYTNAAREEELIKRLDCERERDEEEIKKPEGGAPGKTQMNLTKPADVEFMKKQMEVVKAWREESEILGGAESLSEEEKSEAARRRKELTLARTNAFMRRALFEAIEIYYPDLITESRNNQVIVLRLSAAEKEERMAAREAARQSRRLSTVGMRLVFKAMSACARPIVVHNGFFDLLFMMAAFHKPLPEKLVDFKADVRACFPAGVYDTRLISTREDLLGKSLGDKGLEGLCQALVQETPEGGVDLVLAEGFEKYGGSERQAFAHEAGYDAYLTGAVFARMQVLLGDAGLEKLKMMVFSFRSMFVTNLGEDRDWPVYGQQGELVFHLGWEKEAGKDLKDADLMKLFGDRSADTWILWIDDCGAFAVLQGKEGGEALRGEDVLKALPETSTVVRVTTFKDWCAAKEAETEAAGEPVEVGKDGWEKVRKHEKRLVILDQLPRSNWSATISCASCKNCVILMILLGLTLTLTDDFVRVVGWTSRQIMFQNQSHHDFDN</sequence>
<feature type="compositionally biased region" description="Basic and acidic residues" evidence="2">
    <location>
        <begin position="169"/>
        <end position="180"/>
    </location>
</feature>
<dbReference type="InterPro" id="IPR006941">
    <property type="entry name" value="RNase_CAF1"/>
</dbReference>
<dbReference type="OrthoDB" id="1432093at2759"/>
<organism evidence="3 4">
    <name type="scientific">Nannochloropsis gaditana</name>
    <dbReference type="NCBI Taxonomy" id="72520"/>
    <lineage>
        <taxon>Eukaryota</taxon>
        <taxon>Sar</taxon>
        <taxon>Stramenopiles</taxon>
        <taxon>Ochrophyta</taxon>
        <taxon>Eustigmatophyceae</taxon>
        <taxon>Eustigmatales</taxon>
        <taxon>Monodopsidaceae</taxon>
        <taxon>Nannochloropsis</taxon>
    </lineage>
</organism>